<dbReference type="AlphaFoldDB" id="A0A3B1APV9"/>
<name>A0A3B1APV9_9ZZZZ</name>
<reference evidence="1" key="1">
    <citation type="submission" date="2018-06" db="EMBL/GenBank/DDBJ databases">
        <authorList>
            <person name="Zhirakovskaya E."/>
        </authorList>
    </citation>
    <scope>NUCLEOTIDE SEQUENCE</scope>
</reference>
<proteinExistence type="predicted"/>
<accession>A0A3B1APV9</accession>
<gene>
    <name evidence="1" type="ORF">MNBD_GAMMA22-207</name>
</gene>
<protein>
    <submittedName>
        <fullName evidence="1">Uncharacterized protein</fullName>
    </submittedName>
</protein>
<organism evidence="1">
    <name type="scientific">hydrothermal vent metagenome</name>
    <dbReference type="NCBI Taxonomy" id="652676"/>
    <lineage>
        <taxon>unclassified sequences</taxon>
        <taxon>metagenomes</taxon>
        <taxon>ecological metagenomes</taxon>
    </lineage>
</organism>
<dbReference type="EMBL" id="UOFS01000050">
    <property type="protein sequence ID" value="VAX01914.1"/>
    <property type="molecule type" value="Genomic_DNA"/>
</dbReference>
<evidence type="ECO:0000313" key="1">
    <source>
        <dbReference type="EMBL" id="VAX01914.1"/>
    </source>
</evidence>
<sequence length="97" mass="9766">MKKSLLVLLVSGLALSANVAMAGGHSKFGNSNNGGSRLSSGIVQFATNNPEIIQKAAGTIESIPPAQAAMDAAMVKSPQANALMLDVQQAGGFTPAN</sequence>